<protein>
    <submittedName>
        <fullName evidence="2">Sugar phosphate isomerase/epimerase</fullName>
    </submittedName>
</protein>
<evidence type="ECO:0000313" key="2">
    <source>
        <dbReference type="EMBL" id="HIT94835.1"/>
    </source>
</evidence>
<accession>A0A9D1H6L8</accession>
<dbReference type="InterPro" id="IPR050312">
    <property type="entry name" value="IolE/XylAMocC-like"/>
</dbReference>
<gene>
    <name evidence="2" type="ORF">IAC43_06585</name>
</gene>
<comment type="caution">
    <text evidence="2">The sequence shown here is derived from an EMBL/GenBank/DDBJ whole genome shotgun (WGS) entry which is preliminary data.</text>
</comment>
<dbReference type="PANTHER" id="PTHR12110">
    <property type="entry name" value="HYDROXYPYRUVATE ISOMERASE"/>
    <property type="match status" value="1"/>
</dbReference>
<dbReference type="InterPro" id="IPR036237">
    <property type="entry name" value="Xyl_isomerase-like_sf"/>
</dbReference>
<name>A0A9D1H6L8_9FIRM</name>
<reference evidence="2" key="2">
    <citation type="journal article" date="2021" name="PeerJ">
        <title>Extensive microbial diversity within the chicken gut microbiome revealed by metagenomics and culture.</title>
        <authorList>
            <person name="Gilroy R."/>
            <person name="Ravi A."/>
            <person name="Getino M."/>
            <person name="Pursley I."/>
            <person name="Horton D.L."/>
            <person name="Alikhan N.F."/>
            <person name="Baker D."/>
            <person name="Gharbi K."/>
            <person name="Hall N."/>
            <person name="Watson M."/>
            <person name="Adriaenssens E.M."/>
            <person name="Foster-Nyarko E."/>
            <person name="Jarju S."/>
            <person name="Secka A."/>
            <person name="Antonio M."/>
            <person name="Oren A."/>
            <person name="Chaudhuri R.R."/>
            <person name="La Ragione R."/>
            <person name="Hildebrand F."/>
            <person name="Pallen M.J."/>
        </authorList>
    </citation>
    <scope>NUCLEOTIDE SEQUENCE</scope>
    <source>
        <strain evidence="2">ChiBcec7-5410</strain>
    </source>
</reference>
<dbReference type="EMBL" id="DVLW01000179">
    <property type="protein sequence ID" value="HIT94835.1"/>
    <property type="molecule type" value="Genomic_DNA"/>
</dbReference>
<organism evidence="2 3">
    <name type="scientific">Candidatus Faecivivens stercoripullorum</name>
    <dbReference type="NCBI Taxonomy" id="2840805"/>
    <lineage>
        <taxon>Bacteria</taxon>
        <taxon>Bacillati</taxon>
        <taxon>Bacillota</taxon>
        <taxon>Clostridia</taxon>
        <taxon>Eubacteriales</taxon>
        <taxon>Oscillospiraceae</taxon>
        <taxon>Oscillospiraceae incertae sedis</taxon>
        <taxon>Candidatus Faecivivens</taxon>
    </lineage>
</organism>
<evidence type="ECO:0000259" key="1">
    <source>
        <dbReference type="Pfam" id="PF01261"/>
    </source>
</evidence>
<dbReference type="Gene3D" id="3.20.20.150">
    <property type="entry name" value="Divalent-metal-dependent TIM barrel enzymes"/>
    <property type="match status" value="1"/>
</dbReference>
<proteinExistence type="predicted"/>
<dbReference type="GO" id="GO:0016853">
    <property type="term" value="F:isomerase activity"/>
    <property type="evidence" value="ECO:0007669"/>
    <property type="project" value="UniProtKB-KW"/>
</dbReference>
<keyword evidence="2" id="KW-0413">Isomerase</keyword>
<reference evidence="2" key="1">
    <citation type="submission" date="2020-10" db="EMBL/GenBank/DDBJ databases">
        <authorList>
            <person name="Gilroy R."/>
        </authorList>
    </citation>
    <scope>NUCLEOTIDE SEQUENCE</scope>
    <source>
        <strain evidence="2">ChiBcec7-5410</strain>
    </source>
</reference>
<dbReference type="SUPFAM" id="SSF51658">
    <property type="entry name" value="Xylose isomerase-like"/>
    <property type="match status" value="1"/>
</dbReference>
<dbReference type="AlphaFoldDB" id="A0A9D1H6L8"/>
<dbReference type="Pfam" id="PF01261">
    <property type="entry name" value="AP_endonuc_2"/>
    <property type="match status" value="1"/>
</dbReference>
<dbReference type="InterPro" id="IPR013022">
    <property type="entry name" value="Xyl_isomerase-like_TIM-brl"/>
</dbReference>
<sequence>MQIGAQLFTLRTYLQTESDIRLSLEKVAKMGYRYVQVSGMGPIDPHLLREICDQLELKIVLTHNSAERILYDTDKLIEEHNILGCDYIGLGAMPDKYRSNFWIDQFGKDFLEPAKKMAAAGKRFMYHNHNFEFERTPDGRLLMEHLLDQLPAELMGITLDTYWVQAGGADIYQWLDILKDRIPCVHLKDMAVSGWNPIMAPVGEGNLNFPAIIKKLQEIGQTEYALVEQDTCQGSPFDCLKKSYDYLKSIGL</sequence>
<dbReference type="PANTHER" id="PTHR12110:SF41">
    <property type="entry name" value="INOSOSE DEHYDRATASE"/>
    <property type="match status" value="1"/>
</dbReference>
<evidence type="ECO:0000313" key="3">
    <source>
        <dbReference type="Proteomes" id="UP000824160"/>
    </source>
</evidence>
<feature type="domain" description="Xylose isomerase-like TIM barrel" evidence="1">
    <location>
        <begin position="24"/>
        <end position="230"/>
    </location>
</feature>
<dbReference type="Proteomes" id="UP000824160">
    <property type="component" value="Unassembled WGS sequence"/>
</dbReference>